<dbReference type="PIRSF" id="PIRSF006278">
    <property type="entry name" value="ACCD_DCysDesulf"/>
    <property type="match status" value="1"/>
</dbReference>
<accession>A0ABT1U028</accession>
<dbReference type="EMBL" id="JANIBK010000004">
    <property type="protein sequence ID" value="MCQ8127162.1"/>
    <property type="molecule type" value="Genomic_DNA"/>
</dbReference>
<dbReference type="PANTHER" id="PTHR43780">
    <property type="entry name" value="1-AMINOCYCLOPROPANE-1-CARBOXYLATE DEAMINASE-RELATED"/>
    <property type="match status" value="1"/>
</dbReference>
<feature type="domain" description="Tryptophan synthase beta chain-like PALP" evidence="4">
    <location>
        <begin position="30"/>
        <end position="295"/>
    </location>
</feature>
<dbReference type="RefSeq" id="WP_256613478.1">
    <property type="nucleotide sequence ID" value="NZ_JANIBK010000004.1"/>
</dbReference>
<name>A0ABT1U028_9GAMM</name>
<dbReference type="Proteomes" id="UP001524586">
    <property type="component" value="Unassembled WGS sequence"/>
</dbReference>
<comment type="cofactor">
    <cofactor evidence="1">
        <name>pyridoxal 5'-phosphate</name>
        <dbReference type="ChEBI" id="CHEBI:597326"/>
    </cofactor>
</comment>
<evidence type="ECO:0000256" key="3">
    <source>
        <dbReference type="ARBA" id="ARBA00022898"/>
    </source>
</evidence>
<dbReference type="Pfam" id="PF00291">
    <property type="entry name" value="PALP"/>
    <property type="match status" value="1"/>
</dbReference>
<dbReference type="InterPro" id="IPR001926">
    <property type="entry name" value="TrpB-like_PALP"/>
</dbReference>
<evidence type="ECO:0000256" key="2">
    <source>
        <dbReference type="ARBA" id="ARBA00008639"/>
    </source>
</evidence>
<gene>
    <name evidence="5" type="ORF">NP596_01730</name>
</gene>
<dbReference type="PANTHER" id="PTHR43780:SF2">
    <property type="entry name" value="1-AMINOCYCLOPROPANE-1-CARBOXYLATE DEAMINASE-RELATED"/>
    <property type="match status" value="1"/>
</dbReference>
<evidence type="ECO:0000313" key="6">
    <source>
        <dbReference type="Proteomes" id="UP001524586"/>
    </source>
</evidence>
<dbReference type="InterPro" id="IPR027278">
    <property type="entry name" value="ACCD_DCysDesulf"/>
</dbReference>
<comment type="caution">
    <text evidence="5">The sequence shown here is derived from an EMBL/GenBank/DDBJ whole genome shotgun (WGS) entry which is preliminary data.</text>
</comment>
<reference evidence="5 6" key="1">
    <citation type="submission" date="2022-07" db="EMBL/GenBank/DDBJ databases">
        <title>Methylomonas rivi sp. nov., Methylomonas rosea sp. nov., Methylomonas aureus sp. nov. and Methylomonas subterranea sp. nov., four novel methanotrophs isolated from a freshwater creek and the deep terrestrial subsurface.</title>
        <authorList>
            <person name="Abin C."/>
            <person name="Sankaranarayanan K."/>
            <person name="Garner C."/>
            <person name="Sindelar R."/>
            <person name="Kotary K."/>
            <person name="Garner R."/>
            <person name="Barclay S."/>
            <person name="Lawson P."/>
            <person name="Krumholz L."/>
        </authorList>
    </citation>
    <scope>NUCLEOTIDE SEQUENCE [LARGE SCALE GENOMIC DNA]</scope>
    <source>
        <strain evidence="5 6">WSC-6</strain>
    </source>
</reference>
<proteinExistence type="inferred from homology"/>
<protein>
    <submittedName>
        <fullName evidence="5">Pyridoxal-phosphate dependent enzyme</fullName>
    </submittedName>
</protein>
<evidence type="ECO:0000313" key="5">
    <source>
        <dbReference type="EMBL" id="MCQ8127162.1"/>
    </source>
</evidence>
<comment type="similarity">
    <text evidence="2">Belongs to the ACC deaminase/D-cysteine desulfhydrase family.</text>
</comment>
<keyword evidence="3" id="KW-0663">Pyridoxal phosphate</keyword>
<dbReference type="SUPFAM" id="SSF53686">
    <property type="entry name" value="Tryptophan synthase beta subunit-like PLP-dependent enzymes"/>
    <property type="match status" value="1"/>
</dbReference>
<dbReference type="InterPro" id="IPR036052">
    <property type="entry name" value="TrpB-like_PALP_sf"/>
</dbReference>
<sequence length="302" mass="33458">MTSLHPRLRALESSFGLSTLSPIVDPILSGLRIQLWIKRDDLLHPVISGNKWRKLKYLLNDALVDGADTLVSMGGAYSNHLHALAFAGNSLGLKTIGYVRGERPNVINPTLRDLILWGMELRFVSRSDYRQLRAFKSGTMPDLQANQCWLPEGGASASALRGVAEIMDEIPIRYDHMLVACGTGTTLAGLISAAPAHCRVTGISALKGADFLKDDVKRLLSPNRFYTHWQILQDYHFGGFAKSSPELKQFMRQFYASHAIALEPVYTGKLLFAVFDLLEKGYFKPGQRIVVLHTGGLQGARH</sequence>
<evidence type="ECO:0000256" key="1">
    <source>
        <dbReference type="ARBA" id="ARBA00001933"/>
    </source>
</evidence>
<organism evidence="5 6">
    <name type="scientific">Methylomonas rivi</name>
    <dbReference type="NCBI Taxonomy" id="2952226"/>
    <lineage>
        <taxon>Bacteria</taxon>
        <taxon>Pseudomonadati</taxon>
        <taxon>Pseudomonadota</taxon>
        <taxon>Gammaproteobacteria</taxon>
        <taxon>Methylococcales</taxon>
        <taxon>Methylococcaceae</taxon>
        <taxon>Methylomonas</taxon>
    </lineage>
</organism>
<dbReference type="Gene3D" id="3.40.50.1100">
    <property type="match status" value="2"/>
</dbReference>
<keyword evidence="6" id="KW-1185">Reference proteome</keyword>
<evidence type="ECO:0000259" key="4">
    <source>
        <dbReference type="Pfam" id="PF00291"/>
    </source>
</evidence>